<evidence type="ECO:0000313" key="1">
    <source>
        <dbReference type="EMBL" id="MPC50060.1"/>
    </source>
</evidence>
<proteinExistence type="predicted"/>
<name>A0A5B7FQL0_PORTR</name>
<keyword evidence="2" id="KW-1185">Reference proteome</keyword>
<protein>
    <submittedName>
        <fullName evidence="1">Uncharacterized protein</fullName>
    </submittedName>
</protein>
<sequence length="125" mass="14130">MVTKIDASLQPISGGRQRIARFLPADLANFHTCFSCRITHSSFFFIRRPRLRTRSATHVDPFRDCGRLRLLALTPVDAAMDGGGNGNSSLTYEYSFPSFSSYWMRRLDFPAEWVGSKLLRRVGGP</sequence>
<gene>
    <name evidence="1" type="ORF">E2C01_043882</name>
</gene>
<organism evidence="1 2">
    <name type="scientific">Portunus trituberculatus</name>
    <name type="common">Swimming crab</name>
    <name type="synonym">Neptunus trituberculatus</name>
    <dbReference type="NCBI Taxonomy" id="210409"/>
    <lineage>
        <taxon>Eukaryota</taxon>
        <taxon>Metazoa</taxon>
        <taxon>Ecdysozoa</taxon>
        <taxon>Arthropoda</taxon>
        <taxon>Crustacea</taxon>
        <taxon>Multicrustacea</taxon>
        <taxon>Malacostraca</taxon>
        <taxon>Eumalacostraca</taxon>
        <taxon>Eucarida</taxon>
        <taxon>Decapoda</taxon>
        <taxon>Pleocyemata</taxon>
        <taxon>Brachyura</taxon>
        <taxon>Eubrachyura</taxon>
        <taxon>Portunoidea</taxon>
        <taxon>Portunidae</taxon>
        <taxon>Portuninae</taxon>
        <taxon>Portunus</taxon>
    </lineage>
</organism>
<dbReference type="EMBL" id="VSRR010009259">
    <property type="protein sequence ID" value="MPC50060.1"/>
    <property type="molecule type" value="Genomic_DNA"/>
</dbReference>
<reference evidence="1 2" key="1">
    <citation type="submission" date="2019-05" db="EMBL/GenBank/DDBJ databases">
        <title>Another draft genome of Portunus trituberculatus and its Hox gene families provides insights of decapod evolution.</title>
        <authorList>
            <person name="Jeong J.-H."/>
            <person name="Song I."/>
            <person name="Kim S."/>
            <person name="Choi T."/>
            <person name="Kim D."/>
            <person name="Ryu S."/>
            <person name="Kim W."/>
        </authorList>
    </citation>
    <scope>NUCLEOTIDE SEQUENCE [LARGE SCALE GENOMIC DNA]</scope>
    <source>
        <tissue evidence="1">Muscle</tissue>
    </source>
</reference>
<dbReference type="Proteomes" id="UP000324222">
    <property type="component" value="Unassembled WGS sequence"/>
</dbReference>
<evidence type="ECO:0000313" key="2">
    <source>
        <dbReference type="Proteomes" id="UP000324222"/>
    </source>
</evidence>
<comment type="caution">
    <text evidence="1">The sequence shown here is derived from an EMBL/GenBank/DDBJ whole genome shotgun (WGS) entry which is preliminary data.</text>
</comment>
<accession>A0A5B7FQL0</accession>
<dbReference type="AlphaFoldDB" id="A0A5B7FQL0"/>